<keyword evidence="2" id="KW-1185">Reference proteome</keyword>
<name>A0A9D4QKA1_DREPO</name>
<dbReference type="EMBL" id="JAIWYP010000004">
    <property type="protein sequence ID" value="KAH3834523.1"/>
    <property type="molecule type" value="Genomic_DNA"/>
</dbReference>
<evidence type="ECO:0000313" key="2">
    <source>
        <dbReference type="Proteomes" id="UP000828390"/>
    </source>
</evidence>
<comment type="caution">
    <text evidence="1">The sequence shown here is derived from an EMBL/GenBank/DDBJ whole genome shotgun (WGS) entry which is preliminary data.</text>
</comment>
<evidence type="ECO:0000313" key="1">
    <source>
        <dbReference type="EMBL" id="KAH3834523.1"/>
    </source>
</evidence>
<proteinExistence type="predicted"/>
<sequence>MKLLENTMSLVSDAVNQYMDTQLCRTNIYYGHRLGRFENGKSRPVVKKFISIDRKIAVMKMNRQLKQAKIYPSEHITPLNQDVFNCVRLKKRDNVEAAWSRDRKIFHKKRDGSVHRVLYRQYDEWLNLPWLKKYNALTELST</sequence>
<gene>
    <name evidence="1" type="ORF">DPMN_107852</name>
</gene>
<reference evidence="1" key="1">
    <citation type="journal article" date="2019" name="bioRxiv">
        <title>The Genome of the Zebra Mussel, Dreissena polymorpha: A Resource for Invasive Species Research.</title>
        <authorList>
            <person name="McCartney M.A."/>
            <person name="Auch B."/>
            <person name="Kono T."/>
            <person name="Mallez S."/>
            <person name="Zhang Y."/>
            <person name="Obille A."/>
            <person name="Becker A."/>
            <person name="Abrahante J.E."/>
            <person name="Garbe J."/>
            <person name="Badalamenti J.P."/>
            <person name="Herman A."/>
            <person name="Mangelson H."/>
            <person name="Liachko I."/>
            <person name="Sullivan S."/>
            <person name="Sone E.D."/>
            <person name="Koren S."/>
            <person name="Silverstein K.A.T."/>
            <person name="Beckman K.B."/>
            <person name="Gohl D.M."/>
        </authorList>
    </citation>
    <scope>NUCLEOTIDE SEQUENCE</scope>
    <source>
        <strain evidence="1">Duluth1</strain>
        <tissue evidence="1">Whole animal</tissue>
    </source>
</reference>
<protein>
    <submittedName>
        <fullName evidence="1">Uncharacterized protein</fullName>
    </submittedName>
</protein>
<dbReference type="AlphaFoldDB" id="A0A9D4QKA1"/>
<reference evidence="1" key="2">
    <citation type="submission" date="2020-11" db="EMBL/GenBank/DDBJ databases">
        <authorList>
            <person name="McCartney M.A."/>
            <person name="Auch B."/>
            <person name="Kono T."/>
            <person name="Mallez S."/>
            <person name="Becker A."/>
            <person name="Gohl D.M."/>
            <person name="Silverstein K.A.T."/>
            <person name="Koren S."/>
            <person name="Bechman K.B."/>
            <person name="Herman A."/>
            <person name="Abrahante J.E."/>
            <person name="Garbe J."/>
        </authorList>
    </citation>
    <scope>NUCLEOTIDE SEQUENCE</scope>
    <source>
        <strain evidence="1">Duluth1</strain>
        <tissue evidence="1">Whole animal</tissue>
    </source>
</reference>
<organism evidence="1 2">
    <name type="scientific">Dreissena polymorpha</name>
    <name type="common">Zebra mussel</name>
    <name type="synonym">Mytilus polymorpha</name>
    <dbReference type="NCBI Taxonomy" id="45954"/>
    <lineage>
        <taxon>Eukaryota</taxon>
        <taxon>Metazoa</taxon>
        <taxon>Spiralia</taxon>
        <taxon>Lophotrochozoa</taxon>
        <taxon>Mollusca</taxon>
        <taxon>Bivalvia</taxon>
        <taxon>Autobranchia</taxon>
        <taxon>Heteroconchia</taxon>
        <taxon>Euheterodonta</taxon>
        <taxon>Imparidentia</taxon>
        <taxon>Neoheterodontei</taxon>
        <taxon>Myida</taxon>
        <taxon>Dreissenoidea</taxon>
        <taxon>Dreissenidae</taxon>
        <taxon>Dreissena</taxon>
    </lineage>
</organism>
<accession>A0A9D4QKA1</accession>
<dbReference type="Proteomes" id="UP000828390">
    <property type="component" value="Unassembled WGS sequence"/>
</dbReference>